<proteinExistence type="predicted"/>
<sequence length="124" mass="13781">MPGEMRCEEEEEEEEEEEGEDGKAGEGSRVTAADEGNEESQLPGGRAGLEEWGEETTAAPSSGAPRVILPANQLYGDRERESERERGVGKYRVLRVERVAEQQLAVRHVELSPPSDRAETWSRI</sequence>
<comment type="caution">
    <text evidence="2">The sequence shown here is derived from an EMBL/GenBank/DDBJ whole genome shotgun (WGS) entry which is preliminary data.</text>
</comment>
<protein>
    <submittedName>
        <fullName evidence="2">Uncharacterized protein</fullName>
    </submittedName>
</protein>
<evidence type="ECO:0000256" key="1">
    <source>
        <dbReference type="SAM" id="MobiDB-lite"/>
    </source>
</evidence>
<gene>
    <name evidence="2" type="ORF">B296_00032170</name>
</gene>
<feature type="compositionally biased region" description="Basic and acidic residues" evidence="1">
    <location>
        <begin position="76"/>
        <end position="86"/>
    </location>
</feature>
<organism evidence="2 3">
    <name type="scientific">Ensete ventricosum</name>
    <name type="common">Abyssinian banana</name>
    <name type="synonym">Musa ensete</name>
    <dbReference type="NCBI Taxonomy" id="4639"/>
    <lineage>
        <taxon>Eukaryota</taxon>
        <taxon>Viridiplantae</taxon>
        <taxon>Streptophyta</taxon>
        <taxon>Embryophyta</taxon>
        <taxon>Tracheophyta</taxon>
        <taxon>Spermatophyta</taxon>
        <taxon>Magnoliopsida</taxon>
        <taxon>Liliopsida</taxon>
        <taxon>Zingiberales</taxon>
        <taxon>Musaceae</taxon>
        <taxon>Ensete</taxon>
    </lineage>
</organism>
<dbReference type="AlphaFoldDB" id="A0A426ZXS0"/>
<accession>A0A426ZXS0</accession>
<feature type="region of interest" description="Disordered" evidence="1">
    <location>
        <begin position="1"/>
        <end position="86"/>
    </location>
</feature>
<dbReference type="EMBL" id="AMZH03004596">
    <property type="protein sequence ID" value="RRT68750.1"/>
    <property type="molecule type" value="Genomic_DNA"/>
</dbReference>
<evidence type="ECO:0000313" key="3">
    <source>
        <dbReference type="Proteomes" id="UP000287651"/>
    </source>
</evidence>
<evidence type="ECO:0000313" key="2">
    <source>
        <dbReference type="EMBL" id="RRT68750.1"/>
    </source>
</evidence>
<reference evidence="2 3" key="1">
    <citation type="journal article" date="2014" name="Agronomy (Basel)">
        <title>A Draft Genome Sequence for Ensete ventricosum, the Drought-Tolerant Tree Against Hunger.</title>
        <authorList>
            <person name="Harrison J."/>
            <person name="Moore K.A."/>
            <person name="Paszkiewicz K."/>
            <person name="Jones T."/>
            <person name="Grant M."/>
            <person name="Ambacheew D."/>
            <person name="Muzemil S."/>
            <person name="Studholme D.J."/>
        </authorList>
    </citation>
    <scope>NUCLEOTIDE SEQUENCE [LARGE SCALE GENOMIC DNA]</scope>
</reference>
<name>A0A426ZXS0_ENSVE</name>
<feature type="compositionally biased region" description="Acidic residues" evidence="1">
    <location>
        <begin position="7"/>
        <end position="20"/>
    </location>
</feature>
<dbReference type="Proteomes" id="UP000287651">
    <property type="component" value="Unassembled WGS sequence"/>
</dbReference>